<dbReference type="Pfam" id="PF01546">
    <property type="entry name" value="Peptidase_M20"/>
    <property type="match status" value="1"/>
</dbReference>
<gene>
    <name evidence="4" type="ORF">SAMN05216495_1182</name>
</gene>
<dbReference type="InterPro" id="IPR011650">
    <property type="entry name" value="Peptidase_M20_dimer"/>
</dbReference>
<dbReference type="InterPro" id="IPR036264">
    <property type="entry name" value="Bact_exopeptidase_dim_dom"/>
</dbReference>
<dbReference type="RefSeq" id="WP_074707906.1">
    <property type="nucleotide sequence ID" value="NZ_CBCSNF010000002.1"/>
</dbReference>
<feature type="domain" description="Peptidase M20 dimerisation" evidence="3">
    <location>
        <begin position="180"/>
        <end position="277"/>
    </location>
</feature>
<dbReference type="GO" id="GO:0016787">
    <property type="term" value="F:hydrolase activity"/>
    <property type="evidence" value="ECO:0007669"/>
    <property type="project" value="UniProtKB-KW"/>
</dbReference>
<dbReference type="PANTHER" id="PTHR43808:SF17">
    <property type="entry name" value="PEPTIDASE M20"/>
    <property type="match status" value="1"/>
</dbReference>
<dbReference type="SUPFAM" id="SSF53187">
    <property type="entry name" value="Zn-dependent exopeptidases"/>
    <property type="match status" value="1"/>
</dbReference>
<dbReference type="Proteomes" id="UP000182379">
    <property type="component" value="Unassembled WGS sequence"/>
</dbReference>
<keyword evidence="2" id="KW-0378">Hydrolase</keyword>
<dbReference type="Pfam" id="PF07687">
    <property type="entry name" value="M20_dimer"/>
    <property type="match status" value="1"/>
</dbReference>
<reference evidence="4 5" key="1">
    <citation type="submission" date="2016-10" db="EMBL/GenBank/DDBJ databases">
        <authorList>
            <person name="Varghese N."/>
            <person name="Submissions S."/>
        </authorList>
    </citation>
    <scope>NUCLEOTIDE SEQUENCE [LARGE SCALE GENOMIC DNA]</scope>
    <source>
        <strain evidence="4 5">WCC6</strain>
    </source>
</reference>
<dbReference type="PANTHER" id="PTHR43808">
    <property type="entry name" value="ACETYLORNITHINE DEACETYLASE"/>
    <property type="match status" value="1"/>
</dbReference>
<dbReference type="InterPro" id="IPR002933">
    <property type="entry name" value="Peptidase_M20"/>
</dbReference>
<name>A0A1H3A1Y1_ACIFE</name>
<keyword evidence="1" id="KW-0479">Metal-binding</keyword>
<dbReference type="Gene3D" id="3.30.70.360">
    <property type="match status" value="1"/>
</dbReference>
<dbReference type="InterPro" id="IPR050072">
    <property type="entry name" value="Peptidase_M20A"/>
</dbReference>
<evidence type="ECO:0000313" key="5">
    <source>
        <dbReference type="Proteomes" id="UP000182379"/>
    </source>
</evidence>
<dbReference type="SUPFAM" id="SSF55031">
    <property type="entry name" value="Bacterial exopeptidase dimerisation domain"/>
    <property type="match status" value="1"/>
</dbReference>
<dbReference type="GO" id="GO:0046872">
    <property type="term" value="F:metal ion binding"/>
    <property type="evidence" value="ECO:0007669"/>
    <property type="project" value="UniProtKB-KW"/>
</dbReference>
<protein>
    <submittedName>
        <fullName evidence="4">Acetylornithine deacetylase/Succinyl-diaminopimelate desuccinylase</fullName>
    </submittedName>
</protein>
<proteinExistence type="predicted"/>
<evidence type="ECO:0000259" key="3">
    <source>
        <dbReference type="Pfam" id="PF07687"/>
    </source>
</evidence>
<dbReference type="AlphaFoldDB" id="A0A1H3A1Y1"/>
<accession>A0A1H3A1Y1</accession>
<dbReference type="Gene3D" id="3.40.630.10">
    <property type="entry name" value="Zn peptidases"/>
    <property type="match status" value="1"/>
</dbReference>
<evidence type="ECO:0000313" key="4">
    <source>
        <dbReference type="EMBL" id="SDX23655.1"/>
    </source>
</evidence>
<dbReference type="EMBL" id="FNOP01000018">
    <property type="protein sequence ID" value="SDX23655.1"/>
    <property type="molecule type" value="Genomic_DNA"/>
</dbReference>
<evidence type="ECO:0000256" key="2">
    <source>
        <dbReference type="ARBA" id="ARBA00022801"/>
    </source>
</evidence>
<evidence type="ECO:0000256" key="1">
    <source>
        <dbReference type="ARBA" id="ARBA00022723"/>
    </source>
</evidence>
<sequence>MNDVLRKMVEDYIHNRMPEYIQTLYDVITIPSPTGEEGEKARWILDQLKAMGAEGACQDEAGNVIFPYCIEGVEKFPLYTAHMDTVFAGVEKIMPEIDGHTLKAPSCGDNSSDVAALLFLIRMMLTLKLRTPAVFAFNVGEEGLGNLKGSRALTDAFGDRLSYFMAVDGNSDRFVNLAVGSRRYAVHVVTPGGHSYAAFGAANAINEAAGIIRDFYDLQVPEDPKTTYNVGTIQGGTTINSIAAEVEFTVDMRSVSHTELEKLDAAFQAILQAHQRADVKIETLLLGERPCSEGVQHHEIHDRITAIRKRAGLQTTFSASSTDANIPLSRNIPAIAFGVSRGKGAHTLQEELDMTSLEPGLKQLAAFIWNL</sequence>
<comment type="caution">
    <text evidence="4">The sequence shown here is derived from an EMBL/GenBank/DDBJ whole genome shotgun (WGS) entry which is preliminary data.</text>
</comment>
<organism evidence="4 5">
    <name type="scientific">Acidaminococcus fermentans</name>
    <dbReference type="NCBI Taxonomy" id="905"/>
    <lineage>
        <taxon>Bacteria</taxon>
        <taxon>Bacillati</taxon>
        <taxon>Bacillota</taxon>
        <taxon>Negativicutes</taxon>
        <taxon>Acidaminococcales</taxon>
        <taxon>Acidaminococcaceae</taxon>
        <taxon>Acidaminococcus</taxon>
    </lineage>
</organism>